<dbReference type="Gene3D" id="2.40.50.140">
    <property type="entry name" value="Nucleic acid-binding proteins"/>
    <property type="match status" value="1"/>
</dbReference>
<feature type="domain" description="S1 motif" evidence="1">
    <location>
        <begin position="652"/>
        <end position="721"/>
    </location>
</feature>
<dbReference type="PANTHER" id="PTHR10724:SF10">
    <property type="entry name" value="S1 RNA-BINDING DOMAIN-CONTAINING PROTEIN 1"/>
    <property type="match status" value="1"/>
</dbReference>
<dbReference type="Gene3D" id="1.10.10.650">
    <property type="entry name" value="RuvA domain 2-like"/>
    <property type="match status" value="1"/>
</dbReference>
<dbReference type="InterPro" id="IPR012340">
    <property type="entry name" value="NA-bd_OB-fold"/>
</dbReference>
<dbReference type="FunFam" id="3.30.420.140:FF:000001">
    <property type="entry name" value="RNA-binding transcriptional accessory protein"/>
    <property type="match status" value="1"/>
</dbReference>
<dbReference type="GO" id="GO:0005737">
    <property type="term" value="C:cytoplasm"/>
    <property type="evidence" value="ECO:0007669"/>
    <property type="project" value="UniProtKB-ARBA"/>
</dbReference>
<dbReference type="Proteomes" id="UP000199136">
    <property type="component" value="Unassembled WGS sequence"/>
</dbReference>
<dbReference type="Gene3D" id="3.30.420.140">
    <property type="entry name" value="YqgF/RNase H-like domain"/>
    <property type="match status" value="1"/>
</dbReference>
<evidence type="ECO:0000313" key="2">
    <source>
        <dbReference type="EMBL" id="SFQ00309.1"/>
    </source>
</evidence>
<evidence type="ECO:0000259" key="1">
    <source>
        <dbReference type="PROSITE" id="PS50126"/>
    </source>
</evidence>
<name>A0A1I5UYL4_9LACT</name>
<dbReference type="Pfam" id="PF17674">
    <property type="entry name" value="HHH_9"/>
    <property type="match status" value="1"/>
</dbReference>
<reference evidence="2 3" key="1">
    <citation type="submission" date="2016-10" db="EMBL/GenBank/DDBJ databases">
        <authorList>
            <person name="de Groot N.N."/>
        </authorList>
    </citation>
    <scope>NUCLEOTIDE SEQUENCE [LARGE SCALE GENOMIC DNA]</scope>
    <source>
        <strain evidence="2 3">DSM 20581</strain>
    </source>
</reference>
<gene>
    <name evidence="2" type="ORF">SAMN04488506_0260</name>
</gene>
<dbReference type="InterPro" id="IPR006641">
    <property type="entry name" value="YqgF/RNaseH-like_dom"/>
</dbReference>
<dbReference type="OrthoDB" id="9804714at2"/>
<accession>A0A1I5UYL4</accession>
<dbReference type="FunFam" id="1.10.10.650:FF:000001">
    <property type="entry name" value="S1 RNA-binding domain 1"/>
    <property type="match status" value="1"/>
</dbReference>
<dbReference type="InterPro" id="IPR023319">
    <property type="entry name" value="Tex-like_HTH_dom_sf"/>
</dbReference>
<dbReference type="InterPro" id="IPR044146">
    <property type="entry name" value="S1_Tex"/>
</dbReference>
<dbReference type="InterPro" id="IPR023323">
    <property type="entry name" value="Tex-like_dom_sf"/>
</dbReference>
<dbReference type="InterPro" id="IPR041692">
    <property type="entry name" value="HHH_9"/>
</dbReference>
<dbReference type="InterPro" id="IPR037027">
    <property type="entry name" value="YqgF/RNaseH-like_dom_sf"/>
</dbReference>
<sequence>MVEMNGNRVLELLNAELTAYSKKQITTVLNLLKEGNTVPFIARYRKEMTGTLDEVQIREIEERHAYLETLEKRKVDVLKTIEEQGKLTPELEKEIKQADKMQLVEDLYRPYKQKRRTKATIAKEKGLGPLAGWLLAFPKTDVTAEAETYINEEQEVLTAEDALAGAHEILAETFGDEPDYRQWIRDFTFNNGRVVSTVKDEEADEKGVFEMYYDYSEPIKSVVSHRVLAMNRGEKEKILKVALEVDEEQIFAYLMKQIVKDSSATSTPYLQEAYMDSYKRFIGPAIEREIRSSLTEVADEQAIAIFGENLRNLLLQPPLKGKVVLGFDPAYRTGCKLAVVDATGKVLSIDVIYPHKPAGARQREEAAVHFRKLVETYGVEMVAIGNGTASRESESFVAENLKQVDREVYYVIVNEAGASVYSASEEARNEFPDLEVEKRSAVSIGRRLQDPLAELVKIDPKSVGVGQYQHDVSQKRLEEQLDFVVETAVNQVGVNVNTASPSLLQRVAGLTKTTAKNVVAYREENGSFEKRNQLKKVPRLGPKAYEQAIGFLRIIGGKNVLDNTGIHPESYAEAEQVLEYAGLTLKDVGTEAAKEALAKVDIAELSDKTGLGNETLKDILDALVKPGRDLRDDMAAPLLRQDVLSMEDIQPGMKMEGTVRNVVDFGAFVDIGVKQDGLVHISKLSNRFVKHPTNVVAVGDIVTVWVDQIDVNKGRISLSMIDPQKA</sequence>
<dbReference type="Pfam" id="PF12836">
    <property type="entry name" value="HHH_3"/>
    <property type="match status" value="1"/>
</dbReference>
<dbReference type="GO" id="GO:0003735">
    <property type="term" value="F:structural constituent of ribosome"/>
    <property type="evidence" value="ECO:0007669"/>
    <property type="project" value="TreeGrafter"/>
</dbReference>
<dbReference type="InterPro" id="IPR012337">
    <property type="entry name" value="RNaseH-like_sf"/>
</dbReference>
<dbReference type="SUPFAM" id="SSF47781">
    <property type="entry name" value="RuvA domain 2-like"/>
    <property type="match status" value="2"/>
</dbReference>
<dbReference type="SUPFAM" id="SSF50249">
    <property type="entry name" value="Nucleic acid-binding proteins"/>
    <property type="match status" value="1"/>
</dbReference>
<dbReference type="SMART" id="SM00316">
    <property type="entry name" value="S1"/>
    <property type="match status" value="1"/>
</dbReference>
<dbReference type="SUPFAM" id="SSF53098">
    <property type="entry name" value="Ribonuclease H-like"/>
    <property type="match status" value="1"/>
</dbReference>
<dbReference type="InterPro" id="IPR050437">
    <property type="entry name" value="Ribos_protein_bS1-like"/>
</dbReference>
<protein>
    <recommendedName>
        <fullName evidence="1">S1 motif domain-containing protein</fullName>
    </recommendedName>
</protein>
<dbReference type="Pfam" id="PF09371">
    <property type="entry name" value="Tex_N"/>
    <property type="match status" value="1"/>
</dbReference>
<dbReference type="Pfam" id="PF00575">
    <property type="entry name" value="S1"/>
    <property type="match status" value="1"/>
</dbReference>
<dbReference type="InterPro" id="IPR003029">
    <property type="entry name" value="S1_domain"/>
</dbReference>
<dbReference type="CDD" id="cd05685">
    <property type="entry name" value="S1_Tex"/>
    <property type="match status" value="1"/>
</dbReference>
<dbReference type="InterPro" id="IPR018974">
    <property type="entry name" value="Tex-like_N"/>
</dbReference>
<dbReference type="STRING" id="82801.SAMN04488506_0260"/>
<dbReference type="GO" id="GO:0006412">
    <property type="term" value="P:translation"/>
    <property type="evidence" value="ECO:0007669"/>
    <property type="project" value="TreeGrafter"/>
</dbReference>
<keyword evidence="3" id="KW-1185">Reference proteome</keyword>
<dbReference type="FunFam" id="1.10.150.310:FF:000001">
    <property type="entry name" value="RNA-binding transcriptional accessory protein"/>
    <property type="match status" value="1"/>
</dbReference>
<dbReference type="PROSITE" id="PS50126">
    <property type="entry name" value="S1"/>
    <property type="match status" value="1"/>
</dbReference>
<dbReference type="InterPro" id="IPR032639">
    <property type="entry name" value="Tex_YqgF"/>
</dbReference>
<dbReference type="InterPro" id="IPR055179">
    <property type="entry name" value="Tex-like_central_region"/>
</dbReference>
<dbReference type="InterPro" id="IPR010994">
    <property type="entry name" value="RuvA_2-like"/>
</dbReference>
<dbReference type="Gene3D" id="1.10.3500.10">
    <property type="entry name" value="Tex N-terminal region-like"/>
    <property type="match status" value="1"/>
</dbReference>
<dbReference type="GO" id="GO:0006139">
    <property type="term" value="P:nucleobase-containing compound metabolic process"/>
    <property type="evidence" value="ECO:0007669"/>
    <property type="project" value="InterPro"/>
</dbReference>
<dbReference type="FunFam" id="2.40.50.140:FF:000051">
    <property type="entry name" value="RNA-binding transcriptional accessory protein"/>
    <property type="match status" value="1"/>
</dbReference>
<dbReference type="SMART" id="SM00732">
    <property type="entry name" value="YqgFc"/>
    <property type="match status" value="1"/>
</dbReference>
<dbReference type="Pfam" id="PF16921">
    <property type="entry name" value="Tex_YqgF"/>
    <property type="match status" value="1"/>
</dbReference>
<dbReference type="PANTHER" id="PTHR10724">
    <property type="entry name" value="30S RIBOSOMAL PROTEIN S1"/>
    <property type="match status" value="1"/>
</dbReference>
<evidence type="ECO:0000313" key="3">
    <source>
        <dbReference type="Proteomes" id="UP000199136"/>
    </source>
</evidence>
<organism evidence="2 3">
    <name type="scientific">Desemzia incerta</name>
    <dbReference type="NCBI Taxonomy" id="82801"/>
    <lineage>
        <taxon>Bacteria</taxon>
        <taxon>Bacillati</taxon>
        <taxon>Bacillota</taxon>
        <taxon>Bacilli</taxon>
        <taxon>Lactobacillales</taxon>
        <taxon>Carnobacteriaceae</taxon>
        <taxon>Desemzia</taxon>
    </lineage>
</organism>
<proteinExistence type="predicted"/>
<dbReference type="Gene3D" id="1.10.150.310">
    <property type="entry name" value="Tex RuvX-like domain-like"/>
    <property type="match status" value="1"/>
</dbReference>
<dbReference type="RefSeq" id="WP_092479341.1">
    <property type="nucleotide sequence ID" value="NZ_FOXW01000001.1"/>
</dbReference>
<dbReference type="AlphaFoldDB" id="A0A1I5UYL4"/>
<dbReference type="SUPFAM" id="SSF158832">
    <property type="entry name" value="Tex N-terminal region-like"/>
    <property type="match status" value="1"/>
</dbReference>
<dbReference type="GO" id="GO:0003729">
    <property type="term" value="F:mRNA binding"/>
    <property type="evidence" value="ECO:0007669"/>
    <property type="project" value="UniProtKB-ARBA"/>
</dbReference>
<dbReference type="Pfam" id="PF22706">
    <property type="entry name" value="Tex_central_region"/>
    <property type="match status" value="1"/>
</dbReference>
<dbReference type="EMBL" id="FOXW01000001">
    <property type="protein sequence ID" value="SFQ00309.1"/>
    <property type="molecule type" value="Genomic_DNA"/>
</dbReference>